<feature type="signal peptide" evidence="6">
    <location>
        <begin position="1"/>
        <end position="19"/>
    </location>
</feature>
<dbReference type="Gene3D" id="1.10.287.410">
    <property type="match status" value="1"/>
</dbReference>
<proteinExistence type="inferred from homology"/>
<dbReference type="PRINTS" id="PR00724">
    <property type="entry name" value="CRBOXYPTASEC"/>
</dbReference>
<dbReference type="EC" id="3.4.16.-" evidence="6"/>
<dbReference type="GO" id="GO:0000324">
    <property type="term" value="C:fungal-type vacuole"/>
    <property type="evidence" value="ECO:0007669"/>
    <property type="project" value="TreeGrafter"/>
</dbReference>
<dbReference type="InterPro" id="IPR018202">
    <property type="entry name" value="Ser_caboxypep_ser_AS"/>
</dbReference>
<evidence type="ECO:0000256" key="4">
    <source>
        <dbReference type="ARBA" id="ARBA00022801"/>
    </source>
</evidence>
<keyword evidence="8" id="KW-1185">Reference proteome</keyword>
<dbReference type="EMBL" id="ML210229">
    <property type="protein sequence ID" value="TFK22928.1"/>
    <property type="molecule type" value="Genomic_DNA"/>
</dbReference>
<keyword evidence="6" id="KW-0732">Signal</keyword>
<dbReference type="InterPro" id="IPR029058">
    <property type="entry name" value="AB_hydrolase_fold"/>
</dbReference>
<dbReference type="OrthoDB" id="443318at2759"/>
<keyword evidence="3 6" id="KW-0645">Protease</keyword>
<dbReference type="PANTHER" id="PTHR11802:SF64">
    <property type="entry name" value="CARBOXYPEPTIDASE"/>
    <property type="match status" value="1"/>
</dbReference>
<sequence>MFFVGFFLLSHFLFTATLGGEVPIVDGVFGDVPKDVPQVSGIPEPDTSTVFAPGELRVVENSGVCETTPNVYQASGYGDIATNQSIWFWFFESRKNSDTAPLTLWFNGGPGSSSMVGLFRAHGPCRISNDTRSLWFNRYSWNNDSNVLYIDQPVGVGFSRGDLRVGTSQQAAVDIWKFLQIWFTDSRFSKFRNRPLHLWGESYGGHYVPSFASHILDQNAAIVANRTVGIPINLKSIGIGNGLTDPLSQYPGYLTYAANNPYHPLVNNSTIQRGTTAWTSASGCRTQITSCYNGGSNSVCSAAQSFCNGNVLTPLAGPYNVYFVPMLSNDPYPPDFTNYINSIRARIGAEGTFQITNRAVYSNFASTGDWMRNSRLDLEKIVNAGIRTLIYAGDADYIVNYQGIENMLNAMNTNFTSIWKQQSFSTYNVRGQEAGLFKNAGPMSYLRIYGAGHEVPAYKYKNLDYGEASLQMFLQVAISNVALAST</sequence>
<keyword evidence="2 6" id="KW-0121">Carboxypeptidase</keyword>
<keyword evidence="5" id="KW-0325">Glycoprotein</keyword>
<dbReference type="GO" id="GO:0004185">
    <property type="term" value="F:serine-type carboxypeptidase activity"/>
    <property type="evidence" value="ECO:0007669"/>
    <property type="project" value="UniProtKB-UniRule"/>
</dbReference>
<evidence type="ECO:0000313" key="8">
    <source>
        <dbReference type="Proteomes" id="UP000307440"/>
    </source>
</evidence>
<evidence type="ECO:0000256" key="1">
    <source>
        <dbReference type="ARBA" id="ARBA00009431"/>
    </source>
</evidence>
<comment type="similarity">
    <text evidence="1 6">Belongs to the peptidase S10 family.</text>
</comment>
<dbReference type="PANTHER" id="PTHR11802">
    <property type="entry name" value="SERINE PROTEASE FAMILY S10 SERINE CARBOXYPEPTIDASE"/>
    <property type="match status" value="1"/>
</dbReference>
<reference evidence="7 8" key="1">
    <citation type="journal article" date="2019" name="Nat. Ecol. Evol.">
        <title>Megaphylogeny resolves global patterns of mushroom evolution.</title>
        <authorList>
            <person name="Varga T."/>
            <person name="Krizsan K."/>
            <person name="Foldi C."/>
            <person name="Dima B."/>
            <person name="Sanchez-Garcia M."/>
            <person name="Sanchez-Ramirez S."/>
            <person name="Szollosi G.J."/>
            <person name="Szarkandi J.G."/>
            <person name="Papp V."/>
            <person name="Albert L."/>
            <person name="Andreopoulos W."/>
            <person name="Angelini C."/>
            <person name="Antonin V."/>
            <person name="Barry K.W."/>
            <person name="Bougher N.L."/>
            <person name="Buchanan P."/>
            <person name="Buyck B."/>
            <person name="Bense V."/>
            <person name="Catcheside P."/>
            <person name="Chovatia M."/>
            <person name="Cooper J."/>
            <person name="Damon W."/>
            <person name="Desjardin D."/>
            <person name="Finy P."/>
            <person name="Geml J."/>
            <person name="Haridas S."/>
            <person name="Hughes K."/>
            <person name="Justo A."/>
            <person name="Karasinski D."/>
            <person name="Kautmanova I."/>
            <person name="Kiss B."/>
            <person name="Kocsube S."/>
            <person name="Kotiranta H."/>
            <person name="LaButti K.M."/>
            <person name="Lechner B.E."/>
            <person name="Liimatainen K."/>
            <person name="Lipzen A."/>
            <person name="Lukacs Z."/>
            <person name="Mihaltcheva S."/>
            <person name="Morgado L.N."/>
            <person name="Niskanen T."/>
            <person name="Noordeloos M.E."/>
            <person name="Ohm R.A."/>
            <person name="Ortiz-Santana B."/>
            <person name="Ovrebo C."/>
            <person name="Racz N."/>
            <person name="Riley R."/>
            <person name="Savchenko A."/>
            <person name="Shiryaev A."/>
            <person name="Soop K."/>
            <person name="Spirin V."/>
            <person name="Szebenyi C."/>
            <person name="Tomsovsky M."/>
            <person name="Tulloss R.E."/>
            <person name="Uehling J."/>
            <person name="Grigoriev I.V."/>
            <person name="Vagvolgyi C."/>
            <person name="Papp T."/>
            <person name="Martin F.M."/>
            <person name="Miettinen O."/>
            <person name="Hibbett D.S."/>
            <person name="Nagy L.G."/>
        </authorList>
    </citation>
    <scope>NUCLEOTIDE SEQUENCE [LARGE SCALE GENOMIC DNA]</scope>
    <source>
        <strain evidence="7 8">CBS 121175</strain>
    </source>
</reference>
<evidence type="ECO:0000256" key="2">
    <source>
        <dbReference type="ARBA" id="ARBA00022645"/>
    </source>
</evidence>
<dbReference type="AlphaFoldDB" id="A0A5C3L417"/>
<evidence type="ECO:0000256" key="5">
    <source>
        <dbReference type="ARBA" id="ARBA00023180"/>
    </source>
</evidence>
<dbReference type="GO" id="GO:0006508">
    <property type="term" value="P:proteolysis"/>
    <property type="evidence" value="ECO:0007669"/>
    <property type="project" value="UniProtKB-KW"/>
</dbReference>
<organism evidence="7 8">
    <name type="scientific">Coprinopsis marcescibilis</name>
    <name type="common">Agaric fungus</name>
    <name type="synonym">Psathyrella marcescibilis</name>
    <dbReference type="NCBI Taxonomy" id="230819"/>
    <lineage>
        <taxon>Eukaryota</taxon>
        <taxon>Fungi</taxon>
        <taxon>Dikarya</taxon>
        <taxon>Basidiomycota</taxon>
        <taxon>Agaricomycotina</taxon>
        <taxon>Agaricomycetes</taxon>
        <taxon>Agaricomycetidae</taxon>
        <taxon>Agaricales</taxon>
        <taxon>Agaricineae</taxon>
        <taxon>Psathyrellaceae</taxon>
        <taxon>Coprinopsis</taxon>
    </lineage>
</organism>
<keyword evidence="4 6" id="KW-0378">Hydrolase</keyword>
<evidence type="ECO:0000256" key="3">
    <source>
        <dbReference type="ARBA" id="ARBA00022670"/>
    </source>
</evidence>
<evidence type="ECO:0000313" key="7">
    <source>
        <dbReference type="EMBL" id="TFK22928.1"/>
    </source>
</evidence>
<feature type="chain" id="PRO_5023104509" description="Carboxypeptidase" evidence="6">
    <location>
        <begin position="20"/>
        <end position="486"/>
    </location>
</feature>
<dbReference type="Pfam" id="PF00450">
    <property type="entry name" value="Peptidase_S10"/>
    <property type="match status" value="1"/>
</dbReference>
<dbReference type="Proteomes" id="UP000307440">
    <property type="component" value="Unassembled WGS sequence"/>
</dbReference>
<gene>
    <name evidence="7" type="ORF">FA15DRAFT_671022</name>
</gene>
<accession>A0A5C3L417</accession>
<dbReference type="SUPFAM" id="SSF53474">
    <property type="entry name" value="alpha/beta-Hydrolases"/>
    <property type="match status" value="1"/>
</dbReference>
<name>A0A5C3L417_COPMA</name>
<dbReference type="Gene3D" id="3.40.50.1820">
    <property type="entry name" value="alpha/beta hydrolase"/>
    <property type="match status" value="1"/>
</dbReference>
<dbReference type="InterPro" id="IPR001563">
    <property type="entry name" value="Peptidase_S10"/>
</dbReference>
<dbReference type="PROSITE" id="PS00131">
    <property type="entry name" value="CARBOXYPEPT_SER_SER"/>
    <property type="match status" value="1"/>
</dbReference>
<protein>
    <recommendedName>
        <fullName evidence="6">Carboxypeptidase</fullName>
        <ecNumber evidence="6">3.4.16.-</ecNumber>
    </recommendedName>
</protein>
<evidence type="ECO:0000256" key="6">
    <source>
        <dbReference type="RuleBase" id="RU361156"/>
    </source>
</evidence>